<dbReference type="Gene3D" id="1.10.287.130">
    <property type="match status" value="1"/>
</dbReference>
<evidence type="ECO:0000259" key="9">
    <source>
        <dbReference type="PROSITE" id="PS50109"/>
    </source>
</evidence>
<dbReference type="FunFam" id="3.30.565.10:FF:000006">
    <property type="entry name" value="Sensor histidine kinase WalK"/>
    <property type="match status" value="1"/>
</dbReference>
<sequence length="378" mass="42304">MLSDDTTKDRILAVDDTPDNLILLQTILEVEGYEIDLVADGAAALQYVEESPPDLILLDVMMPLMDGYEVTRRIRSSSTPYIPILLLTAFNDASVVEGLDAGADDFIRKPFDQDELMARVRSLLRLKHSLDAQRAMSRAREDFVSRLTHDLRTPLVAADRMLNLFLQDIFCPTSDEMKQAVSAMVRSNHNLLEMVNTLLEVSRFEAGQKTMRFESYNLLEIVQEVVQELNTLAQEKNLTIKIDTGTEKEHPVNELSVIGDRLELRRVVGNLIGNAIKFTDLGSIDVRLYRSKSSGQSKSESPDDKEWVVLEVSDTGYGIAEEDLAHLFERFRQGKHKRAGSGLGLHLSRRIVETHGGKIEVVSELGKGSTFTVYLPAG</sequence>
<dbReference type="PRINTS" id="PR00344">
    <property type="entry name" value="BCTRLSENSOR"/>
</dbReference>
<dbReference type="Pfam" id="PF02518">
    <property type="entry name" value="HATPase_c"/>
    <property type="match status" value="1"/>
</dbReference>
<feature type="domain" description="Response regulatory" evidence="10">
    <location>
        <begin position="10"/>
        <end position="124"/>
    </location>
</feature>
<dbReference type="GO" id="GO:0000155">
    <property type="term" value="F:phosphorelay sensor kinase activity"/>
    <property type="evidence" value="ECO:0007669"/>
    <property type="project" value="InterPro"/>
</dbReference>
<comment type="caution">
    <text evidence="11">The sequence shown here is derived from an EMBL/GenBank/DDBJ whole genome shotgun (WGS) entry which is preliminary data.</text>
</comment>
<dbReference type="EC" id="2.7.13.3" evidence="2"/>
<feature type="modified residue" description="4-aspartylphosphate" evidence="8">
    <location>
        <position position="59"/>
    </location>
</feature>
<gene>
    <name evidence="11" type="ORF">DSM106972_010210</name>
</gene>
<accession>A0A433VS64</accession>
<dbReference type="PANTHER" id="PTHR43547:SF2">
    <property type="entry name" value="HYBRID SIGNAL TRANSDUCTION HISTIDINE KINASE C"/>
    <property type="match status" value="1"/>
</dbReference>
<dbReference type="SUPFAM" id="SSF55874">
    <property type="entry name" value="ATPase domain of HSP90 chaperone/DNA topoisomerase II/histidine kinase"/>
    <property type="match status" value="1"/>
</dbReference>
<evidence type="ECO:0000256" key="2">
    <source>
        <dbReference type="ARBA" id="ARBA00012438"/>
    </source>
</evidence>
<comment type="function">
    <text evidence="7">Photoreceptor which exists in two forms that are reversibly interconvertible by light: the R form that absorbs maximally in the red region of the spectrum and the FR form that absorbs maximally in the far-red region.</text>
</comment>
<dbReference type="CDD" id="cd16922">
    <property type="entry name" value="HATPase_EvgS-ArcB-TorS-like"/>
    <property type="match status" value="1"/>
</dbReference>
<reference evidence="11" key="1">
    <citation type="submission" date="2018-12" db="EMBL/GenBank/DDBJ databases">
        <authorList>
            <person name="Will S."/>
            <person name="Neumann-Schaal M."/>
            <person name="Henke P."/>
        </authorList>
    </citation>
    <scope>NUCLEOTIDE SEQUENCE</scope>
    <source>
        <strain evidence="11">PCC 7102</strain>
    </source>
</reference>
<dbReference type="SMART" id="SM00387">
    <property type="entry name" value="HATPase_c"/>
    <property type="match status" value="1"/>
</dbReference>
<keyword evidence="6" id="KW-0902">Two-component regulatory system</keyword>
<keyword evidence="3 8" id="KW-0597">Phosphoprotein</keyword>
<reference evidence="11" key="2">
    <citation type="journal article" date="2019" name="Genome Biol. Evol.">
        <title>Day and night: Metabolic profiles and evolutionary relationships of six axenic non-marine cyanobacteria.</title>
        <authorList>
            <person name="Will S.E."/>
            <person name="Henke P."/>
            <person name="Boedeker C."/>
            <person name="Huang S."/>
            <person name="Brinkmann H."/>
            <person name="Rohde M."/>
            <person name="Jarek M."/>
            <person name="Friedl T."/>
            <person name="Seufert S."/>
            <person name="Schumacher M."/>
            <person name="Overmann J."/>
            <person name="Neumann-Schaal M."/>
            <person name="Petersen J."/>
        </authorList>
    </citation>
    <scope>NUCLEOTIDE SEQUENCE [LARGE SCALE GENOMIC DNA]</scope>
    <source>
        <strain evidence="11">PCC 7102</strain>
    </source>
</reference>
<dbReference type="InterPro" id="IPR036890">
    <property type="entry name" value="HATPase_C_sf"/>
</dbReference>
<dbReference type="InterPro" id="IPR003594">
    <property type="entry name" value="HATPase_dom"/>
</dbReference>
<dbReference type="InterPro" id="IPR005467">
    <property type="entry name" value="His_kinase_dom"/>
</dbReference>
<dbReference type="EMBL" id="RSCL01000002">
    <property type="protein sequence ID" value="RUT08968.1"/>
    <property type="molecule type" value="Genomic_DNA"/>
</dbReference>
<dbReference type="SUPFAM" id="SSF47384">
    <property type="entry name" value="Homodimeric domain of signal transducing histidine kinase"/>
    <property type="match status" value="1"/>
</dbReference>
<comment type="catalytic activity">
    <reaction evidence="1">
        <text>ATP + protein L-histidine = ADP + protein N-phospho-L-histidine.</text>
        <dbReference type="EC" id="2.7.13.3"/>
    </reaction>
</comment>
<dbReference type="PROSITE" id="PS50109">
    <property type="entry name" value="HIS_KIN"/>
    <property type="match status" value="1"/>
</dbReference>
<evidence type="ECO:0000256" key="7">
    <source>
        <dbReference type="ARBA" id="ARBA00055745"/>
    </source>
</evidence>
<dbReference type="SMART" id="SM00448">
    <property type="entry name" value="REC"/>
    <property type="match status" value="1"/>
</dbReference>
<dbReference type="Proteomes" id="UP000271624">
    <property type="component" value="Unassembled WGS sequence"/>
</dbReference>
<dbReference type="Gene3D" id="3.30.565.10">
    <property type="entry name" value="Histidine kinase-like ATPase, C-terminal domain"/>
    <property type="match status" value="1"/>
</dbReference>
<proteinExistence type="predicted"/>
<dbReference type="PROSITE" id="PS50110">
    <property type="entry name" value="RESPONSE_REGULATORY"/>
    <property type="match status" value="1"/>
</dbReference>
<dbReference type="AlphaFoldDB" id="A0A433VS64"/>
<dbReference type="InterPro" id="IPR003661">
    <property type="entry name" value="HisK_dim/P_dom"/>
</dbReference>
<name>A0A433VS64_9CYAN</name>
<dbReference type="InterPro" id="IPR011006">
    <property type="entry name" value="CheY-like_superfamily"/>
</dbReference>
<dbReference type="RefSeq" id="WP_127079511.1">
    <property type="nucleotide sequence ID" value="NZ_RSCL01000002.1"/>
</dbReference>
<dbReference type="InterPro" id="IPR004358">
    <property type="entry name" value="Sig_transdc_His_kin-like_C"/>
</dbReference>
<evidence type="ECO:0000256" key="3">
    <source>
        <dbReference type="ARBA" id="ARBA00022553"/>
    </source>
</evidence>
<evidence type="ECO:0000256" key="5">
    <source>
        <dbReference type="ARBA" id="ARBA00022777"/>
    </source>
</evidence>
<dbReference type="OrthoDB" id="418136at2"/>
<dbReference type="SUPFAM" id="SSF52172">
    <property type="entry name" value="CheY-like"/>
    <property type="match status" value="1"/>
</dbReference>
<dbReference type="PANTHER" id="PTHR43547">
    <property type="entry name" value="TWO-COMPONENT HISTIDINE KINASE"/>
    <property type="match status" value="1"/>
</dbReference>
<evidence type="ECO:0000259" key="10">
    <source>
        <dbReference type="PROSITE" id="PS50110"/>
    </source>
</evidence>
<evidence type="ECO:0000313" key="11">
    <source>
        <dbReference type="EMBL" id="RUT08968.1"/>
    </source>
</evidence>
<keyword evidence="4" id="KW-0808">Transferase</keyword>
<evidence type="ECO:0000256" key="6">
    <source>
        <dbReference type="ARBA" id="ARBA00023012"/>
    </source>
</evidence>
<protein>
    <recommendedName>
        <fullName evidence="2">histidine kinase</fullName>
        <ecNumber evidence="2">2.7.13.3</ecNumber>
    </recommendedName>
</protein>
<organism evidence="11 12">
    <name type="scientific">Dulcicalothrix desertica PCC 7102</name>
    <dbReference type="NCBI Taxonomy" id="232991"/>
    <lineage>
        <taxon>Bacteria</taxon>
        <taxon>Bacillati</taxon>
        <taxon>Cyanobacteriota</taxon>
        <taxon>Cyanophyceae</taxon>
        <taxon>Nostocales</taxon>
        <taxon>Calotrichaceae</taxon>
        <taxon>Dulcicalothrix</taxon>
    </lineage>
</organism>
<dbReference type="SMART" id="SM00388">
    <property type="entry name" value="HisKA"/>
    <property type="match status" value="1"/>
</dbReference>
<dbReference type="Gene3D" id="6.10.250.690">
    <property type="match status" value="1"/>
</dbReference>
<keyword evidence="5 11" id="KW-0418">Kinase</keyword>
<evidence type="ECO:0000313" key="12">
    <source>
        <dbReference type="Proteomes" id="UP000271624"/>
    </source>
</evidence>
<evidence type="ECO:0000256" key="1">
    <source>
        <dbReference type="ARBA" id="ARBA00000085"/>
    </source>
</evidence>
<dbReference type="Pfam" id="PF00512">
    <property type="entry name" value="HisKA"/>
    <property type="match status" value="1"/>
</dbReference>
<dbReference type="CDD" id="cd00082">
    <property type="entry name" value="HisKA"/>
    <property type="match status" value="1"/>
</dbReference>
<dbReference type="InterPro" id="IPR001789">
    <property type="entry name" value="Sig_transdc_resp-reg_receiver"/>
</dbReference>
<keyword evidence="12" id="KW-1185">Reference proteome</keyword>
<evidence type="ECO:0000256" key="4">
    <source>
        <dbReference type="ARBA" id="ARBA00022679"/>
    </source>
</evidence>
<feature type="domain" description="Histidine kinase" evidence="9">
    <location>
        <begin position="146"/>
        <end position="378"/>
    </location>
</feature>
<dbReference type="InterPro" id="IPR036097">
    <property type="entry name" value="HisK_dim/P_sf"/>
</dbReference>
<dbReference type="Pfam" id="PF00072">
    <property type="entry name" value="Response_reg"/>
    <property type="match status" value="1"/>
</dbReference>
<dbReference type="Gene3D" id="3.40.50.2300">
    <property type="match status" value="1"/>
</dbReference>
<evidence type="ECO:0000256" key="8">
    <source>
        <dbReference type="PROSITE-ProRule" id="PRU00169"/>
    </source>
</evidence>